<reference evidence="1" key="1">
    <citation type="submission" date="2014-09" db="EMBL/GenBank/DDBJ databases">
        <authorList>
            <person name="Magalhaes I.L.F."/>
            <person name="Oliveira U."/>
            <person name="Santos F.R."/>
            <person name="Vidigal T.H.D.A."/>
            <person name="Brescovit A.D."/>
            <person name="Santos A.J."/>
        </authorList>
    </citation>
    <scope>NUCLEOTIDE SEQUENCE</scope>
    <source>
        <tissue evidence="1">Shoot tissue taken approximately 20 cm above the soil surface</tissue>
    </source>
</reference>
<accession>A0A0A9B790</accession>
<proteinExistence type="predicted"/>
<reference evidence="1" key="2">
    <citation type="journal article" date="2015" name="Data Brief">
        <title>Shoot transcriptome of the giant reed, Arundo donax.</title>
        <authorList>
            <person name="Barrero R.A."/>
            <person name="Guerrero F.D."/>
            <person name="Moolhuijzen P."/>
            <person name="Goolsby J.A."/>
            <person name="Tidwell J."/>
            <person name="Bellgard S.E."/>
            <person name="Bellgard M.I."/>
        </authorList>
    </citation>
    <scope>NUCLEOTIDE SEQUENCE</scope>
    <source>
        <tissue evidence="1">Shoot tissue taken approximately 20 cm above the soil surface</tissue>
    </source>
</reference>
<evidence type="ECO:0000313" key="1">
    <source>
        <dbReference type="EMBL" id="JAD57045.1"/>
    </source>
</evidence>
<organism evidence="1">
    <name type="scientific">Arundo donax</name>
    <name type="common">Giant reed</name>
    <name type="synonym">Donax arundinaceus</name>
    <dbReference type="NCBI Taxonomy" id="35708"/>
    <lineage>
        <taxon>Eukaryota</taxon>
        <taxon>Viridiplantae</taxon>
        <taxon>Streptophyta</taxon>
        <taxon>Embryophyta</taxon>
        <taxon>Tracheophyta</taxon>
        <taxon>Spermatophyta</taxon>
        <taxon>Magnoliopsida</taxon>
        <taxon>Liliopsida</taxon>
        <taxon>Poales</taxon>
        <taxon>Poaceae</taxon>
        <taxon>PACMAD clade</taxon>
        <taxon>Arundinoideae</taxon>
        <taxon>Arundineae</taxon>
        <taxon>Arundo</taxon>
    </lineage>
</organism>
<protein>
    <submittedName>
        <fullName evidence="1">Uncharacterized protein</fullName>
    </submittedName>
</protein>
<sequence>MFTAERRRKIHMILTAVSCSWTVHSLTIPA</sequence>
<name>A0A0A9B790_ARUDO</name>
<dbReference type="AlphaFoldDB" id="A0A0A9B790"/>
<dbReference type="EMBL" id="GBRH01240850">
    <property type="protein sequence ID" value="JAD57045.1"/>
    <property type="molecule type" value="Transcribed_RNA"/>
</dbReference>